<feature type="transmembrane region" description="Helical" evidence="1">
    <location>
        <begin position="7"/>
        <end position="28"/>
    </location>
</feature>
<keyword evidence="1" id="KW-0812">Transmembrane</keyword>
<name>A0A2S4MPW5_9HYPH</name>
<evidence type="ECO:0000313" key="3">
    <source>
        <dbReference type="Proteomes" id="UP000236919"/>
    </source>
</evidence>
<feature type="transmembrane region" description="Helical" evidence="1">
    <location>
        <begin position="34"/>
        <end position="52"/>
    </location>
</feature>
<dbReference type="Proteomes" id="UP000236919">
    <property type="component" value="Unassembled WGS sequence"/>
</dbReference>
<evidence type="ECO:0000313" key="2">
    <source>
        <dbReference type="EMBL" id="POR56818.1"/>
    </source>
</evidence>
<organism evidence="2 3">
    <name type="scientific">Bosea psychrotolerans</name>
    <dbReference type="NCBI Taxonomy" id="1871628"/>
    <lineage>
        <taxon>Bacteria</taxon>
        <taxon>Pseudomonadati</taxon>
        <taxon>Pseudomonadota</taxon>
        <taxon>Alphaproteobacteria</taxon>
        <taxon>Hyphomicrobiales</taxon>
        <taxon>Boseaceae</taxon>
        <taxon>Bosea</taxon>
    </lineage>
</organism>
<keyword evidence="1" id="KW-0472">Membrane</keyword>
<proteinExistence type="predicted"/>
<dbReference type="AlphaFoldDB" id="A0A2S4MPW5"/>
<keyword evidence="3" id="KW-1185">Reference proteome</keyword>
<accession>A0A2S4MPW5</accession>
<reference evidence="2 3" key="1">
    <citation type="submission" date="2018-01" db="EMBL/GenBank/DDBJ databases">
        <title>Genomic Encyclopedia of Type Strains, Phase III (KMG-III): the genomes of soil and plant-associated and newly described type strains.</title>
        <authorList>
            <person name="Whitman W."/>
        </authorList>
    </citation>
    <scope>NUCLEOTIDE SEQUENCE [LARGE SCALE GENOMIC DNA]</scope>
    <source>
        <strain evidence="2 3">1131</strain>
    </source>
</reference>
<evidence type="ECO:0000256" key="1">
    <source>
        <dbReference type="SAM" id="Phobius"/>
    </source>
</evidence>
<protein>
    <submittedName>
        <fullName evidence="2">Uncharacterized protein</fullName>
    </submittedName>
</protein>
<dbReference type="EMBL" id="PQFZ01000001">
    <property type="protein sequence ID" value="POR56818.1"/>
    <property type="molecule type" value="Genomic_DNA"/>
</dbReference>
<comment type="caution">
    <text evidence="2">The sequence shown here is derived from an EMBL/GenBank/DDBJ whole genome shotgun (WGS) entry which is preliminary data.</text>
</comment>
<keyword evidence="1" id="KW-1133">Transmembrane helix</keyword>
<gene>
    <name evidence="2" type="ORF">CYD53_101340</name>
</gene>
<sequence>MAKKIIVAFLLTLVLTWVFWRLTGFLAVSREIDNVLFAASPVLAIVLSVLLVRSRLMADNRRGAD</sequence>